<dbReference type="InterPro" id="IPR050743">
    <property type="entry name" value="2-oxoacid_DH_E2_comp"/>
</dbReference>
<dbReference type="PANTHER" id="PTHR43178">
    <property type="entry name" value="DIHYDROLIPOAMIDE ACETYLTRANSFERASE COMPONENT OF PYRUVATE DEHYDROGENASE COMPLEX"/>
    <property type="match status" value="1"/>
</dbReference>
<dbReference type="OrthoDB" id="9805770at2"/>
<comment type="subunit">
    <text evidence="2 9">Forms a 24-polypeptide structural core with octahedral symmetry.</text>
</comment>
<dbReference type="SUPFAM" id="SSF51230">
    <property type="entry name" value="Single hybrid motif"/>
    <property type="match status" value="3"/>
</dbReference>
<accession>A0A2N8SUW5</accession>
<dbReference type="FunFam" id="2.40.50.100:FF:000009">
    <property type="entry name" value="Acetyltransferase component of pyruvate dehydrogenase complex"/>
    <property type="match status" value="3"/>
</dbReference>
<feature type="compositionally biased region" description="Low complexity" evidence="10">
    <location>
        <begin position="317"/>
        <end position="339"/>
    </location>
</feature>
<dbReference type="InterPro" id="IPR036625">
    <property type="entry name" value="E3-bd_dom_sf"/>
</dbReference>
<dbReference type="Pfam" id="PF02817">
    <property type="entry name" value="E3_binding"/>
    <property type="match status" value="1"/>
</dbReference>
<dbReference type="EMBL" id="POUW01000003">
    <property type="protein sequence ID" value="PNG06249.1"/>
    <property type="molecule type" value="Genomic_DNA"/>
</dbReference>
<dbReference type="AlphaFoldDB" id="A0A2N8SUW5"/>
<keyword evidence="4" id="KW-0677">Repeat</keyword>
<dbReference type="Gene3D" id="2.40.50.100">
    <property type="match status" value="3"/>
</dbReference>
<feature type="region of interest" description="Disordered" evidence="10">
    <location>
        <begin position="205"/>
        <end position="242"/>
    </location>
</feature>
<dbReference type="Proteomes" id="UP000235897">
    <property type="component" value="Unassembled WGS sequence"/>
</dbReference>
<dbReference type="Pfam" id="PF00198">
    <property type="entry name" value="2-oxoacid_dh"/>
    <property type="match status" value="1"/>
</dbReference>
<evidence type="ECO:0000259" key="12">
    <source>
        <dbReference type="PROSITE" id="PS51826"/>
    </source>
</evidence>
<dbReference type="InterPro" id="IPR004167">
    <property type="entry name" value="PSBD"/>
</dbReference>
<dbReference type="InterPro" id="IPR023213">
    <property type="entry name" value="CAT-like_dom_sf"/>
</dbReference>
<evidence type="ECO:0000313" key="13">
    <source>
        <dbReference type="EMBL" id="PNG06249.1"/>
    </source>
</evidence>
<dbReference type="Gene3D" id="4.10.320.10">
    <property type="entry name" value="E3-binding domain"/>
    <property type="match status" value="1"/>
</dbReference>
<dbReference type="PROSITE" id="PS50968">
    <property type="entry name" value="BIOTINYL_LIPOYL"/>
    <property type="match status" value="3"/>
</dbReference>
<dbReference type="RefSeq" id="WP_102846698.1">
    <property type="nucleotide sequence ID" value="NZ_JAMOIG010000006.1"/>
</dbReference>
<comment type="caution">
    <text evidence="13">The sequence shown here is derived from an EMBL/GenBank/DDBJ whole genome shotgun (WGS) entry which is preliminary data.</text>
</comment>
<dbReference type="InterPro" id="IPR001078">
    <property type="entry name" value="2-oxoacid_DH_actylTfrase"/>
</dbReference>
<comment type="similarity">
    <text evidence="1 9">Belongs to the 2-oxoacid dehydrogenase family.</text>
</comment>
<evidence type="ECO:0000256" key="5">
    <source>
        <dbReference type="ARBA" id="ARBA00022823"/>
    </source>
</evidence>
<dbReference type="NCBIfam" id="NF008814">
    <property type="entry name" value="PRK11854.1"/>
    <property type="match status" value="1"/>
</dbReference>
<dbReference type="PANTHER" id="PTHR43178:SF2">
    <property type="entry name" value="DIHYDROLIPOYLLYSINE-RESIDUE ACETYLTRANSFERASE COMPONENT OF PYRUVATE DEHYDROGENASE COMPLEX"/>
    <property type="match status" value="1"/>
</dbReference>
<reference evidence="13 14" key="1">
    <citation type="submission" date="2018-01" db="EMBL/GenBank/DDBJ databases">
        <title>Denitrification phenotypes of diverse strains of Pseudomonas stutzeri.</title>
        <authorList>
            <person name="Milligan D.A."/>
            <person name="Bergaust L."/>
            <person name="Bakken L.R."/>
            <person name="Frostegard A."/>
        </authorList>
    </citation>
    <scope>NUCLEOTIDE SEQUENCE [LARGE SCALE GENOMIC DNA]</scope>
    <source>
        <strain evidence="13 14">28a3</strain>
    </source>
</reference>
<evidence type="ECO:0000256" key="8">
    <source>
        <dbReference type="ARBA" id="ARBA00048370"/>
    </source>
</evidence>
<dbReference type="Pfam" id="PF00364">
    <property type="entry name" value="Biotin_lipoyl"/>
    <property type="match status" value="3"/>
</dbReference>
<feature type="domain" description="Peripheral subunit-binding (PSBD)" evidence="12">
    <location>
        <begin position="365"/>
        <end position="402"/>
    </location>
</feature>
<dbReference type="SUPFAM" id="SSF52777">
    <property type="entry name" value="CoA-dependent acyltransferases"/>
    <property type="match status" value="1"/>
</dbReference>
<evidence type="ECO:0000256" key="2">
    <source>
        <dbReference type="ARBA" id="ARBA00011484"/>
    </source>
</evidence>
<dbReference type="NCBIfam" id="TIGR01348">
    <property type="entry name" value="PDHac_trf_long"/>
    <property type="match status" value="1"/>
</dbReference>
<dbReference type="InterPro" id="IPR000089">
    <property type="entry name" value="Biotin_lipoyl"/>
</dbReference>
<dbReference type="InterPro" id="IPR003016">
    <property type="entry name" value="2-oxoA_DH_lipoyl-BS"/>
</dbReference>
<keyword evidence="5 9" id="KW-0450">Lipoyl</keyword>
<dbReference type="FunFam" id="4.10.320.10:FF:000003">
    <property type="entry name" value="Acetyltransferase component of pyruvate dehydrogenase complex"/>
    <property type="match status" value="1"/>
</dbReference>
<evidence type="ECO:0000256" key="4">
    <source>
        <dbReference type="ARBA" id="ARBA00022737"/>
    </source>
</evidence>
<gene>
    <name evidence="13" type="ORF">CXL00_10565</name>
</gene>
<feature type="region of interest" description="Disordered" evidence="10">
    <location>
        <begin position="317"/>
        <end position="342"/>
    </location>
</feature>
<feature type="domain" description="Lipoyl-binding" evidence="11">
    <location>
        <begin position="2"/>
        <end position="75"/>
    </location>
</feature>
<dbReference type="InterPro" id="IPR006256">
    <property type="entry name" value="AcTrfase_Pyrv_DH_cplx"/>
</dbReference>
<dbReference type="PROSITE" id="PS51826">
    <property type="entry name" value="PSBD"/>
    <property type="match status" value="1"/>
</dbReference>
<evidence type="ECO:0000256" key="1">
    <source>
        <dbReference type="ARBA" id="ARBA00007317"/>
    </source>
</evidence>
<sequence length="665" mass="68904">MSETIRVPDIGSGEGEVIELFVKVGDRIEADQSILTLESDKASMEIPAPKAGVVKALKVKLGDRLKEGDELLELESEDGQSTEAPAQAAAEPAGAAAGGPADEAEAPTPPGDDNPSASAEEGESQEIKVPDIGSSGKASVIEISINVGDAIEAEQPLITLESDKASMEIPSPAAGVVESISVKVGDEVGTGDLILVLKGAAASKPATADSAPQSQPKEQLTEQAAEEPTEAAGDSVEEVRIPDIGSSGSANVIEVMVKAGDSVEADQSLITLESDKASMEIPAPKAGVVESLSIKVGDEAKTGDLILTLKVKGAAPAKKAAPKPQEAAPQQQAVAPNKQGVPEAKVAATPAPAVSGPSKAGSKVHAGPAVRMTAREFGVELADVQGTGPKGRILKEDVQAYVKNMMQKAKQAPTSGAAGGSGIPAVPEVDFSKFGEIEEVPMTRLMQVGAANLHRSWLNVPHVTQFESSDITELEAFRVSQKAVAEKAGVKLTVLPLLLKACAHLLKELPEFNASLAPSGKAVIRKKYVHIGFAVDTPDGLLVPVIKNVDQKSLLQLAAEAAELAEKARTKKLSPDAMQGACFTISSLGHIGGTGFTPIVNAPEVAILGVSKATMQPVWDGKAFQPRLMLPLSLSYDHRVINGAAAARFTKRLSELLADIRTMLL</sequence>
<comment type="catalytic activity">
    <reaction evidence="8 9">
        <text>N(6)-[(R)-dihydrolipoyl]-L-lysyl-[protein] + acetyl-CoA = N(6)-[(R)-S(8)-acetyldihydrolipoyl]-L-lysyl-[protein] + CoA</text>
        <dbReference type="Rhea" id="RHEA:17017"/>
        <dbReference type="Rhea" id="RHEA-COMP:10475"/>
        <dbReference type="Rhea" id="RHEA-COMP:10478"/>
        <dbReference type="ChEBI" id="CHEBI:57287"/>
        <dbReference type="ChEBI" id="CHEBI:57288"/>
        <dbReference type="ChEBI" id="CHEBI:83100"/>
        <dbReference type="ChEBI" id="CHEBI:83111"/>
        <dbReference type="EC" id="2.3.1.12"/>
    </reaction>
</comment>
<comment type="function">
    <text evidence="7">The pyruvate dehydrogenase complex catalyzes the overall conversion of pyruvate to acetyl-CoA and CO(2). It contains multiple copies of three enzymatic components: pyruvate dehydrogenase (E1), dihydrolipoamide acetyltransferase (E2) and lipoamide dehydrogenase (E3).</text>
</comment>
<feature type="domain" description="Lipoyl-binding" evidence="11">
    <location>
        <begin position="236"/>
        <end position="310"/>
    </location>
</feature>
<dbReference type="GO" id="GO:0004742">
    <property type="term" value="F:dihydrolipoyllysine-residue acetyltransferase activity"/>
    <property type="evidence" value="ECO:0007669"/>
    <property type="project" value="UniProtKB-UniRule"/>
</dbReference>
<evidence type="ECO:0000259" key="11">
    <source>
        <dbReference type="PROSITE" id="PS50968"/>
    </source>
</evidence>
<dbReference type="SUPFAM" id="SSF47005">
    <property type="entry name" value="Peripheral subunit-binding domain of 2-oxo acid dehydrogenase complex"/>
    <property type="match status" value="1"/>
</dbReference>
<dbReference type="GO" id="GO:0045254">
    <property type="term" value="C:pyruvate dehydrogenase complex"/>
    <property type="evidence" value="ECO:0007669"/>
    <property type="project" value="UniProtKB-UniRule"/>
</dbReference>
<comment type="cofactor">
    <cofactor evidence="9">
        <name>(R)-lipoate</name>
        <dbReference type="ChEBI" id="CHEBI:83088"/>
    </cofactor>
    <text evidence="9">Binds 3 lipoyl cofactors covalently.</text>
</comment>
<dbReference type="CDD" id="cd06849">
    <property type="entry name" value="lipoyl_domain"/>
    <property type="match status" value="3"/>
</dbReference>
<feature type="region of interest" description="Disordered" evidence="10">
    <location>
        <begin position="75"/>
        <end position="133"/>
    </location>
</feature>
<organism evidence="13 14">
    <name type="scientific">Stutzerimonas stutzeri</name>
    <name type="common">Pseudomonas stutzeri</name>
    <dbReference type="NCBI Taxonomy" id="316"/>
    <lineage>
        <taxon>Bacteria</taxon>
        <taxon>Pseudomonadati</taxon>
        <taxon>Pseudomonadota</taxon>
        <taxon>Gammaproteobacteria</taxon>
        <taxon>Pseudomonadales</taxon>
        <taxon>Pseudomonadaceae</taxon>
        <taxon>Stutzerimonas</taxon>
    </lineage>
</organism>
<keyword evidence="3 9" id="KW-0808">Transferase</keyword>
<name>A0A2N8SUW5_STUST</name>
<evidence type="ECO:0000256" key="9">
    <source>
        <dbReference type="RuleBase" id="RU361137"/>
    </source>
</evidence>
<evidence type="ECO:0000256" key="7">
    <source>
        <dbReference type="ARBA" id="ARBA00025211"/>
    </source>
</evidence>
<dbReference type="GO" id="GO:0005737">
    <property type="term" value="C:cytoplasm"/>
    <property type="evidence" value="ECO:0007669"/>
    <property type="project" value="TreeGrafter"/>
</dbReference>
<dbReference type="GO" id="GO:0031405">
    <property type="term" value="F:lipoic acid binding"/>
    <property type="evidence" value="ECO:0007669"/>
    <property type="project" value="TreeGrafter"/>
</dbReference>
<feature type="domain" description="Lipoyl-binding" evidence="11">
    <location>
        <begin position="124"/>
        <end position="198"/>
    </location>
</feature>
<feature type="compositionally biased region" description="Low complexity" evidence="10">
    <location>
        <begin position="83"/>
        <end position="101"/>
    </location>
</feature>
<dbReference type="PROSITE" id="PS00189">
    <property type="entry name" value="LIPOYL"/>
    <property type="match status" value="3"/>
</dbReference>
<evidence type="ECO:0000256" key="6">
    <source>
        <dbReference type="ARBA" id="ARBA00023315"/>
    </source>
</evidence>
<evidence type="ECO:0000313" key="14">
    <source>
        <dbReference type="Proteomes" id="UP000235897"/>
    </source>
</evidence>
<dbReference type="GO" id="GO:0006086">
    <property type="term" value="P:pyruvate decarboxylation to acetyl-CoA"/>
    <property type="evidence" value="ECO:0007669"/>
    <property type="project" value="UniProtKB-UniRule"/>
</dbReference>
<keyword evidence="13" id="KW-0670">Pyruvate</keyword>
<protein>
    <recommendedName>
        <fullName evidence="9">Acetyltransferase component of pyruvate dehydrogenase complex</fullName>
        <ecNumber evidence="9">2.3.1.12</ecNumber>
    </recommendedName>
</protein>
<dbReference type="Gene3D" id="3.30.559.10">
    <property type="entry name" value="Chloramphenicol acetyltransferase-like domain"/>
    <property type="match status" value="1"/>
</dbReference>
<dbReference type="EC" id="2.3.1.12" evidence="9"/>
<keyword evidence="6 9" id="KW-0012">Acyltransferase</keyword>
<dbReference type="FunFam" id="3.30.559.10:FF:000004">
    <property type="entry name" value="Acetyltransferase component of pyruvate dehydrogenase complex"/>
    <property type="match status" value="1"/>
</dbReference>
<dbReference type="InterPro" id="IPR011053">
    <property type="entry name" value="Single_hybrid_motif"/>
</dbReference>
<evidence type="ECO:0000256" key="10">
    <source>
        <dbReference type="SAM" id="MobiDB-lite"/>
    </source>
</evidence>
<evidence type="ECO:0000256" key="3">
    <source>
        <dbReference type="ARBA" id="ARBA00022679"/>
    </source>
</evidence>
<proteinExistence type="inferred from homology"/>